<evidence type="ECO:0000256" key="1">
    <source>
        <dbReference type="ARBA" id="ARBA00022723"/>
    </source>
</evidence>
<dbReference type="EMBL" id="JACXAE010000118">
    <property type="protein sequence ID" value="MBD2777800.1"/>
    <property type="molecule type" value="Genomic_DNA"/>
</dbReference>
<dbReference type="InterPro" id="IPR017896">
    <property type="entry name" value="4Fe4S_Fe-S-bd"/>
</dbReference>
<evidence type="ECO:0000256" key="3">
    <source>
        <dbReference type="ARBA" id="ARBA00023014"/>
    </source>
</evidence>
<keyword evidence="6" id="KW-1185">Reference proteome</keyword>
<sequence>MAYKITSECISCNVCLSACPTGAVKVVEDRVWIDPNLCTNCVGSVYTVAQCKAVCPTSNGCVKQPADYWEGWFTTYNRLIAKLTKKQNYWDKWYESYSQKFSEQLSRRQGAVHT</sequence>
<reference evidence="5" key="1">
    <citation type="submission" date="2020-09" db="EMBL/GenBank/DDBJ databases">
        <title>Iningainema tapete sp. nov. (Scytonemataceae, Cyanobacteria) from greenhouses in central Florida (USA) produces two types of nodularin with biosynthetic potential for microcystin-LR and anabaenopeptins.</title>
        <authorList>
            <person name="Berthold D.E."/>
            <person name="Lefler F.W."/>
            <person name="Huang I.-S."/>
            <person name="Abdulla H."/>
            <person name="Zimba P.V."/>
            <person name="Laughinghouse H.D. IV."/>
        </authorList>
    </citation>
    <scope>NUCLEOTIDE SEQUENCE</scope>
    <source>
        <strain evidence="5">BLCCT55</strain>
    </source>
</reference>
<evidence type="ECO:0000256" key="2">
    <source>
        <dbReference type="ARBA" id="ARBA00023004"/>
    </source>
</evidence>
<accession>A0A8J6XJ30</accession>
<protein>
    <submittedName>
        <fullName evidence="5">4Fe-4S binding protein</fullName>
    </submittedName>
</protein>
<proteinExistence type="predicted"/>
<evidence type="ECO:0000259" key="4">
    <source>
        <dbReference type="PROSITE" id="PS51379"/>
    </source>
</evidence>
<evidence type="ECO:0000313" key="5">
    <source>
        <dbReference type="EMBL" id="MBD2777800.1"/>
    </source>
</evidence>
<keyword evidence="2" id="KW-0408">Iron</keyword>
<dbReference type="AlphaFoldDB" id="A0A8J6XJ30"/>
<dbReference type="SUPFAM" id="SSF54862">
    <property type="entry name" value="4Fe-4S ferredoxins"/>
    <property type="match status" value="1"/>
</dbReference>
<dbReference type="Proteomes" id="UP000629098">
    <property type="component" value="Unassembled WGS sequence"/>
</dbReference>
<feature type="domain" description="4Fe-4S ferredoxin-type" evidence="4">
    <location>
        <begin position="1"/>
        <end position="29"/>
    </location>
</feature>
<dbReference type="Gene3D" id="3.30.70.20">
    <property type="match status" value="1"/>
</dbReference>
<dbReference type="GO" id="GO:0051536">
    <property type="term" value="F:iron-sulfur cluster binding"/>
    <property type="evidence" value="ECO:0007669"/>
    <property type="project" value="UniProtKB-KW"/>
</dbReference>
<keyword evidence="1" id="KW-0479">Metal-binding</keyword>
<evidence type="ECO:0000313" key="6">
    <source>
        <dbReference type="Proteomes" id="UP000629098"/>
    </source>
</evidence>
<dbReference type="RefSeq" id="WP_190836863.1">
    <property type="nucleotide sequence ID" value="NZ_CAWPPI010000118.1"/>
</dbReference>
<name>A0A8J6XJ30_9CYAN</name>
<comment type="caution">
    <text evidence="5">The sequence shown here is derived from an EMBL/GenBank/DDBJ whole genome shotgun (WGS) entry which is preliminary data.</text>
</comment>
<dbReference type="PROSITE" id="PS51379">
    <property type="entry name" value="4FE4S_FER_2"/>
    <property type="match status" value="1"/>
</dbReference>
<dbReference type="PROSITE" id="PS00198">
    <property type="entry name" value="4FE4S_FER_1"/>
    <property type="match status" value="1"/>
</dbReference>
<gene>
    <name evidence="5" type="ORF">ICL16_38600</name>
</gene>
<dbReference type="InterPro" id="IPR017900">
    <property type="entry name" value="4Fe4S_Fe_S_CS"/>
</dbReference>
<dbReference type="GO" id="GO:0046872">
    <property type="term" value="F:metal ion binding"/>
    <property type="evidence" value="ECO:0007669"/>
    <property type="project" value="UniProtKB-KW"/>
</dbReference>
<dbReference type="Pfam" id="PF00037">
    <property type="entry name" value="Fer4"/>
    <property type="match status" value="1"/>
</dbReference>
<organism evidence="5 6">
    <name type="scientific">Iningainema tapete BLCC-T55</name>
    <dbReference type="NCBI Taxonomy" id="2748662"/>
    <lineage>
        <taxon>Bacteria</taxon>
        <taxon>Bacillati</taxon>
        <taxon>Cyanobacteriota</taxon>
        <taxon>Cyanophyceae</taxon>
        <taxon>Nostocales</taxon>
        <taxon>Scytonemataceae</taxon>
        <taxon>Iningainema tapete</taxon>
    </lineage>
</organism>
<keyword evidence="3" id="KW-0411">Iron-sulfur</keyword>